<dbReference type="PANTHER" id="PTHR43364">
    <property type="entry name" value="NADH-SPECIFIC METHYLGLYOXAL REDUCTASE-RELATED"/>
    <property type="match status" value="1"/>
</dbReference>
<dbReference type="Pfam" id="PF00248">
    <property type="entry name" value="Aldo_ket_red"/>
    <property type="match status" value="1"/>
</dbReference>
<dbReference type="InterPro" id="IPR050523">
    <property type="entry name" value="AKR_Detox_Biosynth"/>
</dbReference>
<dbReference type="Gene3D" id="3.20.20.100">
    <property type="entry name" value="NADP-dependent oxidoreductase domain"/>
    <property type="match status" value="1"/>
</dbReference>
<name>A0A8J6NJK4_9CHLR</name>
<dbReference type="FunFam" id="3.20.20.100:FF:000004">
    <property type="entry name" value="Oxidoreductase, aldo/keto reductase"/>
    <property type="match status" value="1"/>
</dbReference>
<comment type="caution">
    <text evidence="3">The sequence shown here is derived from an EMBL/GenBank/DDBJ whole genome shotgun (WGS) entry which is preliminary data.</text>
</comment>
<accession>A0A8J6NJK4</accession>
<evidence type="ECO:0000313" key="3">
    <source>
        <dbReference type="EMBL" id="MBC8337011.1"/>
    </source>
</evidence>
<evidence type="ECO:0000313" key="4">
    <source>
        <dbReference type="Proteomes" id="UP000614469"/>
    </source>
</evidence>
<protein>
    <submittedName>
        <fullName evidence="3">Aldo/keto reductase</fullName>
    </submittedName>
</protein>
<dbReference type="EMBL" id="JACNJN010000222">
    <property type="protein sequence ID" value="MBC8337011.1"/>
    <property type="molecule type" value="Genomic_DNA"/>
</dbReference>
<feature type="domain" description="NADP-dependent oxidoreductase" evidence="2">
    <location>
        <begin position="16"/>
        <end position="315"/>
    </location>
</feature>
<dbReference type="InterPro" id="IPR023210">
    <property type="entry name" value="NADP_OxRdtase_dom"/>
</dbReference>
<keyword evidence="1" id="KW-0560">Oxidoreductase</keyword>
<evidence type="ECO:0000259" key="2">
    <source>
        <dbReference type="Pfam" id="PF00248"/>
    </source>
</evidence>
<dbReference type="AlphaFoldDB" id="A0A8J6NJK4"/>
<dbReference type="SUPFAM" id="SSF51430">
    <property type="entry name" value="NAD(P)-linked oxidoreductase"/>
    <property type="match status" value="1"/>
</dbReference>
<dbReference type="Proteomes" id="UP000614469">
    <property type="component" value="Unassembled WGS sequence"/>
</dbReference>
<reference evidence="3 4" key="1">
    <citation type="submission" date="2020-08" db="EMBL/GenBank/DDBJ databases">
        <title>Bridging the membrane lipid divide: bacteria of the FCB group superphylum have the potential to synthesize archaeal ether lipids.</title>
        <authorList>
            <person name="Villanueva L."/>
            <person name="Von Meijenfeldt F.A.B."/>
            <person name="Westbye A.B."/>
            <person name="Yadav S."/>
            <person name="Hopmans E.C."/>
            <person name="Dutilh B.E."/>
            <person name="Sinninghe Damste J.S."/>
        </authorList>
    </citation>
    <scope>NUCLEOTIDE SEQUENCE [LARGE SCALE GENOMIC DNA]</scope>
    <source>
        <strain evidence="3">NIOZ-UU36</strain>
    </source>
</reference>
<dbReference type="PANTHER" id="PTHR43364:SF6">
    <property type="entry name" value="OXIDOREDUCTASE-RELATED"/>
    <property type="match status" value="1"/>
</dbReference>
<gene>
    <name evidence="3" type="ORF">H8E29_17280</name>
</gene>
<dbReference type="GO" id="GO:0005829">
    <property type="term" value="C:cytosol"/>
    <property type="evidence" value="ECO:0007669"/>
    <property type="project" value="TreeGrafter"/>
</dbReference>
<evidence type="ECO:0000256" key="1">
    <source>
        <dbReference type="ARBA" id="ARBA00023002"/>
    </source>
</evidence>
<dbReference type="GO" id="GO:0016491">
    <property type="term" value="F:oxidoreductase activity"/>
    <property type="evidence" value="ECO:0007669"/>
    <property type="project" value="UniProtKB-KW"/>
</dbReference>
<organism evidence="3 4">
    <name type="scientific">Candidatus Desulfolinea nitratireducens</name>
    <dbReference type="NCBI Taxonomy" id="2841698"/>
    <lineage>
        <taxon>Bacteria</taxon>
        <taxon>Bacillati</taxon>
        <taxon>Chloroflexota</taxon>
        <taxon>Anaerolineae</taxon>
        <taxon>Anaerolineales</taxon>
        <taxon>Anaerolineales incertae sedis</taxon>
        <taxon>Candidatus Desulfolinea</taxon>
    </lineage>
</organism>
<dbReference type="CDD" id="cd19081">
    <property type="entry name" value="AKR_AKR9C1"/>
    <property type="match status" value="1"/>
</dbReference>
<sequence>MNYRKLGSTGIEVSALCLGTMQFGWTADEATSFEILSAGYEAGINFFDTADIYSRWADGNPGGISEEIIGRWWKQAQIPRENLIIATKVRGMMGDPPTEGLSRERILNMIENSLQRLQIEYIDLYQTHWPDDRVEIEETLRALDDLVKAGKVRAIGCSNYSGTQLLEALEVSEKFGLARFETLQPHYNLVHRDEYESELAAICREKNIGVIPYSPLAAGFLTGKYRQDKKATSARAEGVAQYFTDKSWRLLEQMDDISAAHNATVTQVALAWQLADPTISSPIIGANSISQLNDSLGAVELTLSNEEVNYLNELSANEN</sequence>
<dbReference type="InterPro" id="IPR036812">
    <property type="entry name" value="NAD(P)_OxRdtase_dom_sf"/>
</dbReference>
<proteinExistence type="predicted"/>